<dbReference type="Proteomes" id="UP000239469">
    <property type="component" value="Unassembled WGS sequence"/>
</dbReference>
<evidence type="ECO:0000313" key="2">
    <source>
        <dbReference type="EMBL" id="PRP69363.1"/>
    </source>
</evidence>
<accession>A0A1S1XAD4</accession>
<dbReference type="GO" id="GO:0016747">
    <property type="term" value="F:acyltransferase activity, transferring groups other than amino-acyl groups"/>
    <property type="evidence" value="ECO:0007669"/>
    <property type="project" value="InterPro"/>
</dbReference>
<organism evidence="2 3">
    <name type="scientific">Chromobacterium amazonense</name>
    <dbReference type="NCBI Taxonomy" id="1382803"/>
    <lineage>
        <taxon>Bacteria</taxon>
        <taxon>Pseudomonadati</taxon>
        <taxon>Pseudomonadota</taxon>
        <taxon>Betaproteobacteria</taxon>
        <taxon>Neisseriales</taxon>
        <taxon>Chromobacteriaceae</taxon>
        <taxon>Chromobacterium</taxon>
    </lineage>
</organism>
<dbReference type="InterPro" id="IPR000182">
    <property type="entry name" value="GNAT_dom"/>
</dbReference>
<reference evidence="2 3" key="1">
    <citation type="submission" date="2017-01" db="EMBL/GenBank/DDBJ databases">
        <title>New insights into the genetic diversity of Chromobacterium isolated from tropical freshwater lake.</title>
        <authorList>
            <person name="Santos A.B."/>
            <person name="Nascimento A.M."/>
            <person name="Da Silva P.C."/>
        </authorList>
    </citation>
    <scope>NUCLEOTIDE SEQUENCE [LARGE SCALE GENOMIC DNA]</scope>
    <source>
        <strain evidence="2 3">56AF</strain>
    </source>
</reference>
<evidence type="ECO:0000259" key="1">
    <source>
        <dbReference type="PROSITE" id="PS51186"/>
    </source>
</evidence>
<protein>
    <recommendedName>
        <fullName evidence="1">N-acetyltransferase domain-containing protein</fullName>
    </recommendedName>
</protein>
<gene>
    <name evidence="2" type="ORF">BUE93_16390</name>
</gene>
<dbReference type="Pfam" id="PF00583">
    <property type="entry name" value="Acetyltransf_1"/>
    <property type="match status" value="1"/>
</dbReference>
<comment type="caution">
    <text evidence="2">The sequence shown here is derived from an EMBL/GenBank/DDBJ whole genome shotgun (WGS) entry which is preliminary data.</text>
</comment>
<dbReference type="EMBL" id="MTBD01000030">
    <property type="protein sequence ID" value="PRP69363.1"/>
    <property type="molecule type" value="Genomic_DNA"/>
</dbReference>
<feature type="domain" description="N-acetyltransferase" evidence="1">
    <location>
        <begin position="4"/>
        <end position="165"/>
    </location>
</feature>
<dbReference type="PANTHER" id="PTHR43415">
    <property type="entry name" value="SPERMIDINE N(1)-ACETYLTRANSFERASE"/>
    <property type="match status" value="1"/>
</dbReference>
<dbReference type="AlphaFoldDB" id="A0A1S1XAD4"/>
<dbReference type="SUPFAM" id="SSF55729">
    <property type="entry name" value="Acyl-CoA N-acyltransferases (Nat)"/>
    <property type="match status" value="1"/>
</dbReference>
<proteinExistence type="predicted"/>
<dbReference type="OrthoDB" id="9799092at2"/>
<dbReference type="PROSITE" id="PS51186">
    <property type="entry name" value="GNAT"/>
    <property type="match status" value="1"/>
</dbReference>
<sequence length="168" mass="18409">MNGITIRHAEVEDAEAIHAMMSDVRTFGTMLGLPFPCLHARRQRMAKRDASRVELLAVSATGELAGSVMLSPHDKPRLAGAAELGIGVAANWQGQGIGKLLMQEAIALADNWLGLRRIELTVFADNARAQALYRRFGFEPEARLRAYALRDGAYHDVLAMARLWEGGL</sequence>
<evidence type="ECO:0000313" key="3">
    <source>
        <dbReference type="Proteomes" id="UP000239469"/>
    </source>
</evidence>
<dbReference type="PANTHER" id="PTHR43415:SF3">
    <property type="entry name" value="GNAT-FAMILY ACETYLTRANSFERASE"/>
    <property type="match status" value="1"/>
</dbReference>
<name>A0A1S1XAD4_9NEIS</name>
<dbReference type="CDD" id="cd04301">
    <property type="entry name" value="NAT_SF"/>
    <property type="match status" value="1"/>
</dbReference>
<dbReference type="InterPro" id="IPR016181">
    <property type="entry name" value="Acyl_CoA_acyltransferase"/>
</dbReference>
<dbReference type="Gene3D" id="3.40.630.30">
    <property type="match status" value="1"/>
</dbReference>
<dbReference type="RefSeq" id="WP_071109346.1">
    <property type="nucleotide sequence ID" value="NZ_CAWMOE010000013.1"/>
</dbReference>